<dbReference type="PRINTS" id="PR00178">
    <property type="entry name" value="FATTYACIDBP"/>
</dbReference>
<evidence type="ECO:0000256" key="1">
    <source>
        <dbReference type="ARBA" id="ARBA00008390"/>
    </source>
</evidence>
<organism evidence="4 5">
    <name type="scientific">Nicrophorus vespilloides</name>
    <name type="common">Boreal carrion beetle</name>
    <dbReference type="NCBI Taxonomy" id="110193"/>
    <lineage>
        <taxon>Eukaryota</taxon>
        <taxon>Metazoa</taxon>
        <taxon>Ecdysozoa</taxon>
        <taxon>Arthropoda</taxon>
        <taxon>Hexapoda</taxon>
        <taxon>Insecta</taxon>
        <taxon>Pterygota</taxon>
        <taxon>Neoptera</taxon>
        <taxon>Endopterygota</taxon>
        <taxon>Coleoptera</taxon>
        <taxon>Polyphaga</taxon>
        <taxon>Staphyliniformia</taxon>
        <taxon>Silphidae</taxon>
        <taxon>Nicrophorinae</taxon>
        <taxon>Nicrophorus</taxon>
    </lineage>
</organism>
<gene>
    <name evidence="5" type="primary">LOC108559024</name>
</gene>
<feature type="domain" description="Lipocalin/cytosolic fatty-acid binding" evidence="3">
    <location>
        <begin position="9"/>
        <end position="131"/>
    </location>
</feature>
<protein>
    <submittedName>
        <fullName evidence="5">Fatty acid-binding protein, muscle-like isoform X1</fullName>
    </submittedName>
</protein>
<reference evidence="5" key="1">
    <citation type="submission" date="2025-08" db="UniProtKB">
        <authorList>
            <consortium name="RefSeq"/>
        </authorList>
    </citation>
    <scope>IDENTIFICATION</scope>
    <source>
        <tissue evidence="5">Whole Larva</tissue>
    </source>
</reference>
<dbReference type="SUPFAM" id="SSF50814">
    <property type="entry name" value="Lipocalins"/>
    <property type="match status" value="1"/>
</dbReference>
<comment type="similarity">
    <text evidence="1">Belongs to the calycin superfamily. Fatty-acid binding protein (FABP) family.</text>
</comment>
<proteinExistence type="inferred from homology"/>
<evidence type="ECO:0000313" key="5">
    <source>
        <dbReference type="RefSeq" id="XP_017771640.1"/>
    </source>
</evidence>
<evidence type="ECO:0000313" key="4">
    <source>
        <dbReference type="Proteomes" id="UP000695000"/>
    </source>
</evidence>
<evidence type="ECO:0000256" key="2">
    <source>
        <dbReference type="ARBA" id="ARBA00023121"/>
    </source>
</evidence>
<dbReference type="InterPro" id="IPR000463">
    <property type="entry name" value="Fatty_acid-bd"/>
</dbReference>
<dbReference type="Gene3D" id="2.40.128.20">
    <property type="match status" value="1"/>
</dbReference>
<dbReference type="InterPro" id="IPR012674">
    <property type="entry name" value="Calycin"/>
</dbReference>
<keyword evidence="2" id="KW-0446">Lipid-binding</keyword>
<dbReference type="Pfam" id="PF00061">
    <property type="entry name" value="Lipocalin"/>
    <property type="match status" value="1"/>
</dbReference>
<name>A0ABM1MAP0_NICVS</name>
<dbReference type="InterPro" id="IPR000566">
    <property type="entry name" value="Lipocln_cytosolic_FA-bd_dom"/>
</dbReference>
<dbReference type="RefSeq" id="XP_017771640.1">
    <property type="nucleotide sequence ID" value="XM_017916151.1"/>
</dbReference>
<sequence length="134" mass="14921">MEAFVGKQYKLDSSEKFDDYMKAVGVGLVTRKMGNAVSPVVELKMDGDQYVLSSTSTFKNVVTKFKPGVEIDDETPDGRKVKSTYNVNGNVITEKQIDSAGKVTIIDRTWSNDEIKMVLKVDNIVCTRIYKAQA</sequence>
<dbReference type="PANTHER" id="PTHR11955">
    <property type="entry name" value="FATTY ACID BINDING PROTEIN"/>
    <property type="match status" value="1"/>
</dbReference>
<accession>A0ABM1MAP0</accession>
<evidence type="ECO:0000259" key="3">
    <source>
        <dbReference type="Pfam" id="PF00061"/>
    </source>
</evidence>
<keyword evidence="4" id="KW-1185">Reference proteome</keyword>
<dbReference type="Proteomes" id="UP000695000">
    <property type="component" value="Unplaced"/>
</dbReference>
<dbReference type="InterPro" id="IPR031259">
    <property type="entry name" value="ILBP"/>
</dbReference>
<dbReference type="GeneID" id="108559024"/>